<proteinExistence type="predicted"/>
<reference evidence="1 2" key="1">
    <citation type="submission" date="2016-10" db="EMBL/GenBank/DDBJ databases">
        <authorList>
            <person name="de Groot N.N."/>
        </authorList>
    </citation>
    <scope>NUCLEOTIDE SEQUENCE [LARGE SCALE GENOMIC DNA]</scope>
    <source>
        <strain evidence="1 2">AB35.6</strain>
    </source>
</reference>
<dbReference type="PANTHER" id="PTHR38657:SF1">
    <property type="entry name" value="SLR1343 PROTEIN"/>
    <property type="match status" value="1"/>
</dbReference>
<dbReference type="OrthoDB" id="5288100at2"/>
<dbReference type="Proteomes" id="UP000182409">
    <property type="component" value="Unassembled WGS sequence"/>
</dbReference>
<dbReference type="InterPro" id="IPR007357">
    <property type="entry name" value="PhrB-like"/>
</dbReference>
<accession>A0A1H4IVN0</accession>
<dbReference type="InterPro" id="IPR052551">
    <property type="entry name" value="UV-DNA_repair_photolyase"/>
</dbReference>
<dbReference type="Pfam" id="PF04244">
    <property type="entry name" value="DPRP"/>
    <property type="match status" value="1"/>
</dbReference>
<dbReference type="SUPFAM" id="SSF48173">
    <property type="entry name" value="Cryptochrome/photolyase FAD-binding domain"/>
    <property type="match status" value="1"/>
</dbReference>
<dbReference type="GO" id="GO:0016829">
    <property type="term" value="F:lyase activity"/>
    <property type="evidence" value="ECO:0007669"/>
    <property type="project" value="UniProtKB-KW"/>
</dbReference>
<protein>
    <submittedName>
        <fullName evidence="1">Deoxyribodipyrimidine photolyase-related protein</fullName>
    </submittedName>
</protein>
<dbReference type="EMBL" id="FNSD01000001">
    <property type="protein sequence ID" value="SEB37915.1"/>
    <property type="molecule type" value="Genomic_DNA"/>
</dbReference>
<dbReference type="InterPro" id="IPR014729">
    <property type="entry name" value="Rossmann-like_a/b/a_fold"/>
</dbReference>
<dbReference type="Gene3D" id="1.10.10.1710">
    <property type="entry name" value="Deoxyribodipyrimidine photolyase-related"/>
    <property type="match status" value="1"/>
</dbReference>
<dbReference type="AlphaFoldDB" id="A0A1H4IVN0"/>
<gene>
    <name evidence="1" type="ORF">SAMN05443244_0111</name>
</gene>
<dbReference type="Gene3D" id="3.40.50.620">
    <property type="entry name" value="HUPs"/>
    <property type="match status" value="1"/>
</dbReference>
<dbReference type="InterPro" id="IPR036134">
    <property type="entry name" value="Crypto/Photolyase_FAD-like_sf"/>
</dbReference>
<keyword evidence="1" id="KW-0456">Lyase</keyword>
<evidence type="ECO:0000313" key="2">
    <source>
        <dbReference type="Proteomes" id="UP000182409"/>
    </source>
</evidence>
<dbReference type="Gene3D" id="1.10.579.10">
    <property type="entry name" value="DNA Cyclobutane Dipyrimidine Photolyase, subunit A, domain 3"/>
    <property type="match status" value="1"/>
</dbReference>
<evidence type="ECO:0000313" key="1">
    <source>
        <dbReference type="EMBL" id="SEB37915.1"/>
    </source>
</evidence>
<name>A0A1H4IVN0_9BACT</name>
<dbReference type="RefSeq" id="WP_074651862.1">
    <property type="nucleotide sequence ID" value="NZ_FNSD01000001.1"/>
</dbReference>
<sequence length="560" mass="63269">MSFLEAMRQRYPTVGEARDRSWVFVPYDRLNDRIGPLATDSNAGIILVESHAKGRARPYHHKKVLLVLSNMRHFALEQIERGRSVLYLNSPESYGEQLRAAQQRFQLGSILYTRPAERELRKDLERGCAAGLQLEEHEDTAWLSKPDDWQAAFGKGTSRGRQFLMERFYRHMRQTSGILMEAGKFAGGKLSFDEQNREPYRGQITPPPRPSFELDAITLELMEMIQAVNPVAFGSVDGFDLPVTEVDAKTAWRFALDRLLPFFGPWEDAMSTQEPMLFHSALSALMNVSRLLPREVVADVEAAYHRGKIPLASAEGFIRQILGWREFMRHIHETTDGFRLLPQSPDPLSNRDAHAYSATIVQTIDPATPDRPATPSALKAHLPLPAAYWGERSGMFCLDTVVAQVRQQGWSHHITRLMVLSNLAVLCGFSPRELTDWFWVAYIDAYDWVVEPNVLGMATFADGGLTATKPYVSGAAYINRMSDYCGKCALDPRKSLGPGSCPYTALYWTFLERNAELLQSNQRLRMPYVALRKKTATERKALRERAEAAVAQLGRGETVT</sequence>
<organism evidence="1 2">
    <name type="scientific">Terriglobus roseus</name>
    <dbReference type="NCBI Taxonomy" id="392734"/>
    <lineage>
        <taxon>Bacteria</taxon>
        <taxon>Pseudomonadati</taxon>
        <taxon>Acidobacteriota</taxon>
        <taxon>Terriglobia</taxon>
        <taxon>Terriglobales</taxon>
        <taxon>Acidobacteriaceae</taxon>
        <taxon>Terriglobus</taxon>
    </lineage>
</organism>
<dbReference type="Gene3D" id="1.25.40.80">
    <property type="match status" value="1"/>
</dbReference>
<dbReference type="PANTHER" id="PTHR38657">
    <property type="entry name" value="SLR1343 PROTEIN"/>
    <property type="match status" value="1"/>
</dbReference>